<sequence length="531" mass="56234">MTTTEPQAEAPAVPAAVHDTPTDSTLVFRALARHPGRVAFRSDRLDLTYAQTAGLIARIQRVLERHGVGPGSRTAILSANRPESWCSSVANIALGGATTMLHPLGAREAQTAQIAELGAQVVIVDAADHAPRGAELQADHPGATFLTLGPADYGTDLLAAAAAEPDCAPINRSDPRQPAHYNFTGGTTGRPKGVMRTAGGAGKITLAVMADFDLPPQPRYLAVAPISHVAGTKITPTLLKGGTIHLMNGFDPARVLATIEAEKISMTLLVPTMIYALLDHPDMATRDVSSLEMVLYGAAPMSPTRLGEAIAKFGPVFAQLYGQTECYPIAVLPVADHDVSRPELLSACGFAVSSATVRLLDPEGNDVPQGMPGEISVQAPQVMEGYYQRPDLTAETLGDGWLRTGDVAVRDAEGRLYIVDRRKDMIVSGGFNVYPREVEDALAEHPDVAMAAVIGIPDEKWGEAVCAYVVPRAGATLDPEALAAMVKARKGGVHTPKSFHLVDALPQTPLGKIDKVALRTPHWAGRERKVG</sequence>
<dbReference type="AlphaFoldDB" id="A0A1I3GBK0"/>
<dbReference type="Proteomes" id="UP000199377">
    <property type="component" value="Unassembled WGS sequence"/>
</dbReference>
<evidence type="ECO:0000259" key="2">
    <source>
        <dbReference type="Pfam" id="PF00501"/>
    </source>
</evidence>
<accession>A0A1I3GBK0</accession>
<dbReference type="RefSeq" id="WP_092859913.1">
    <property type="nucleotide sequence ID" value="NZ_FOQH01000005.1"/>
</dbReference>
<feature type="domain" description="AMP-binding enzyme C-terminal" evidence="3">
    <location>
        <begin position="437"/>
        <end position="512"/>
    </location>
</feature>
<keyword evidence="5" id="KW-1185">Reference proteome</keyword>
<dbReference type="InterPro" id="IPR020845">
    <property type="entry name" value="AMP-binding_CS"/>
</dbReference>
<dbReference type="PROSITE" id="PS00455">
    <property type="entry name" value="AMP_BINDING"/>
    <property type="match status" value="1"/>
</dbReference>
<evidence type="ECO:0000256" key="1">
    <source>
        <dbReference type="SAM" id="MobiDB-lite"/>
    </source>
</evidence>
<dbReference type="InterPro" id="IPR042099">
    <property type="entry name" value="ANL_N_sf"/>
</dbReference>
<evidence type="ECO:0000313" key="5">
    <source>
        <dbReference type="Proteomes" id="UP000199377"/>
    </source>
</evidence>
<organism evidence="4 5">
    <name type="scientific">Albimonas pacifica</name>
    <dbReference type="NCBI Taxonomy" id="1114924"/>
    <lineage>
        <taxon>Bacteria</taxon>
        <taxon>Pseudomonadati</taxon>
        <taxon>Pseudomonadota</taxon>
        <taxon>Alphaproteobacteria</taxon>
        <taxon>Rhodobacterales</taxon>
        <taxon>Paracoccaceae</taxon>
        <taxon>Albimonas</taxon>
    </lineage>
</organism>
<proteinExistence type="predicted"/>
<dbReference type="InterPro" id="IPR045851">
    <property type="entry name" value="AMP-bd_C_sf"/>
</dbReference>
<dbReference type="EMBL" id="FOQH01000005">
    <property type="protein sequence ID" value="SFI20561.1"/>
    <property type="molecule type" value="Genomic_DNA"/>
</dbReference>
<gene>
    <name evidence="4" type="ORF">SAMN05216258_10558</name>
</gene>
<feature type="domain" description="AMP-dependent synthetase/ligase" evidence="2">
    <location>
        <begin position="29"/>
        <end position="387"/>
    </location>
</feature>
<dbReference type="Pfam" id="PF00501">
    <property type="entry name" value="AMP-binding"/>
    <property type="match status" value="1"/>
</dbReference>
<protein>
    <submittedName>
        <fullName evidence="4">Fatty-acyl-CoA synthase</fullName>
    </submittedName>
</protein>
<dbReference type="InterPro" id="IPR025110">
    <property type="entry name" value="AMP-bd_C"/>
</dbReference>
<dbReference type="GO" id="GO:0016877">
    <property type="term" value="F:ligase activity, forming carbon-sulfur bonds"/>
    <property type="evidence" value="ECO:0007669"/>
    <property type="project" value="UniProtKB-ARBA"/>
</dbReference>
<evidence type="ECO:0000313" key="4">
    <source>
        <dbReference type="EMBL" id="SFI20561.1"/>
    </source>
</evidence>
<dbReference type="PANTHER" id="PTHR43767">
    <property type="entry name" value="LONG-CHAIN-FATTY-ACID--COA LIGASE"/>
    <property type="match status" value="1"/>
</dbReference>
<dbReference type="OrthoDB" id="9803968at2"/>
<dbReference type="Pfam" id="PF13193">
    <property type="entry name" value="AMP-binding_C"/>
    <property type="match status" value="1"/>
</dbReference>
<reference evidence="4 5" key="1">
    <citation type="submission" date="2016-10" db="EMBL/GenBank/DDBJ databases">
        <authorList>
            <person name="de Groot N.N."/>
        </authorList>
    </citation>
    <scope>NUCLEOTIDE SEQUENCE [LARGE SCALE GENOMIC DNA]</scope>
    <source>
        <strain evidence="4 5">CGMCC 1.11030</strain>
    </source>
</reference>
<feature type="region of interest" description="Disordered" evidence="1">
    <location>
        <begin position="170"/>
        <end position="193"/>
    </location>
</feature>
<name>A0A1I3GBK0_9RHOB</name>
<dbReference type="SUPFAM" id="SSF56801">
    <property type="entry name" value="Acetyl-CoA synthetase-like"/>
    <property type="match status" value="1"/>
</dbReference>
<dbReference type="Gene3D" id="3.30.300.30">
    <property type="match status" value="1"/>
</dbReference>
<dbReference type="Gene3D" id="3.40.50.12780">
    <property type="entry name" value="N-terminal domain of ligase-like"/>
    <property type="match status" value="1"/>
</dbReference>
<evidence type="ECO:0000259" key="3">
    <source>
        <dbReference type="Pfam" id="PF13193"/>
    </source>
</evidence>
<dbReference type="STRING" id="1114924.SAMN05216258_10558"/>
<dbReference type="InterPro" id="IPR000873">
    <property type="entry name" value="AMP-dep_synth/lig_dom"/>
</dbReference>
<dbReference type="PANTHER" id="PTHR43767:SF7">
    <property type="entry name" value="MEDIUM_LONG-CHAIN-FATTY-ACID--COA LIGASE FADD8"/>
    <property type="match status" value="1"/>
</dbReference>
<dbReference type="InterPro" id="IPR050237">
    <property type="entry name" value="ATP-dep_AMP-bd_enzyme"/>
</dbReference>